<proteinExistence type="predicted"/>
<dbReference type="SUPFAM" id="SSF48239">
    <property type="entry name" value="Terpenoid cyclases/Protein prenyltransferases"/>
    <property type="match status" value="1"/>
</dbReference>
<reference evidence="3" key="1">
    <citation type="journal article" date="2019" name="Plant Biotechnol. J.">
        <title>Genome sequencing of the Australian wild diploid species Gossypium australe highlights disease resistance and delayed gland morphogenesis.</title>
        <authorList>
            <person name="Cai Y."/>
            <person name="Cai X."/>
            <person name="Wang Q."/>
            <person name="Wang P."/>
            <person name="Zhang Y."/>
            <person name="Cai C."/>
            <person name="Xu Y."/>
            <person name="Wang K."/>
            <person name="Zhou Z."/>
            <person name="Wang C."/>
            <person name="Geng S."/>
            <person name="Li B."/>
            <person name="Dong Q."/>
            <person name="Hou Y."/>
            <person name="Wang H."/>
            <person name="Ai P."/>
            <person name="Liu Z."/>
            <person name="Yi F."/>
            <person name="Sun M."/>
            <person name="An G."/>
            <person name="Cheng J."/>
            <person name="Zhang Y."/>
            <person name="Shi Q."/>
            <person name="Xie Y."/>
            <person name="Shi X."/>
            <person name="Chang Y."/>
            <person name="Huang F."/>
            <person name="Chen Y."/>
            <person name="Hong S."/>
            <person name="Mi L."/>
            <person name="Sun Q."/>
            <person name="Zhang L."/>
            <person name="Zhou B."/>
            <person name="Peng R."/>
            <person name="Zhang X."/>
            <person name="Liu F."/>
        </authorList>
    </citation>
    <scope>NUCLEOTIDE SEQUENCE [LARGE SCALE GENOMIC DNA]</scope>
    <source>
        <strain evidence="3">cv. PA1801</strain>
    </source>
</reference>
<evidence type="ECO:0000313" key="3">
    <source>
        <dbReference type="Proteomes" id="UP000325315"/>
    </source>
</evidence>
<keyword evidence="3" id="KW-1185">Reference proteome</keyword>
<dbReference type="AlphaFoldDB" id="A0A5B6VDN6"/>
<name>A0A5B6VDN6_9ROSI</name>
<dbReference type="OrthoDB" id="1936865at2759"/>
<dbReference type="PANTHER" id="PTHR31225:SF218">
    <property type="entry name" value="GERANIOL SYNTHASE, CHLOROPLASTIC-LIKE"/>
    <property type="match status" value="1"/>
</dbReference>
<dbReference type="InterPro" id="IPR008930">
    <property type="entry name" value="Terpenoid_cyclase/PrenylTrfase"/>
</dbReference>
<dbReference type="InterPro" id="IPR050148">
    <property type="entry name" value="Terpene_synthase-like"/>
</dbReference>
<dbReference type="InterPro" id="IPR001906">
    <property type="entry name" value="Terpene_synth_N"/>
</dbReference>
<gene>
    <name evidence="2" type="ORF">EPI10_002303</name>
</gene>
<evidence type="ECO:0000259" key="1">
    <source>
        <dbReference type="Pfam" id="PF01397"/>
    </source>
</evidence>
<dbReference type="InterPro" id="IPR036965">
    <property type="entry name" value="Terpene_synth_N_sf"/>
</dbReference>
<dbReference type="GO" id="GO:0010333">
    <property type="term" value="F:terpene synthase activity"/>
    <property type="evidence" value="ECO:0007669"/>
    <property type="project" value="InterPro"/>
</dbReference>
<dbReference type="Gene3D" id="1.50.10.130">
    <property type="entry name" value="Terpene synthase, N-terminal domain"/>
    <property type="match status" value="1"/>
</dbReference>
<dbReference type="EMBL" id="SMMG02000007">
    <property type="protein sequence ID" value="KAA3467278.1"/>
    <property type="molecule type" value="Genomic_DNA"/>
</dbReference>
<sequence length="137" mass="16291">MKGENVNADVFNKFMDRDGKLMDTLRDVAGLLSLHETSYLGMPEEDVLDEAQNFSAKHLSVLREKMERRMSEQIQESMEYSQHWRMAWTEARDFIGIYQNQRDNDDDRMNTVLVELTKLYYNILQSIYLKELQELTE</sequence>
<dbReference type="PANTHER" id="PTHR31225">
    <property type="entry name" value="OS04G0344100 PROTEIN-RELATED"/>
    <property type="match status" value="1"/>
</dbReference>
<dbReference type="Proteomes" id="UP000325315">
    <property type="component" value="Unassembled WGS sequence"/>
</dbReference>
<dbReference type="Pfam" id="PF01397">
    <property type="entry name" value="Terpene_synth"/>
    <property type="match status" value="1"/>
</dbReference>
<protein>
    <submittedName>
        <fullName evidence="2">Putative terpene synthase 9</fullName>
    </submittedName>
</protein>
<dbReference type="GO" id="GO:0016114">
    <property type="term" value="P:terpenoid biosynthetic process"/>
    <property type="evidence" value="ECO:0007669"/>
    <property type="project" value="InterPro"/>
</dbReference>
<evidence type="ECO:0000313" key="2">
    <source>
        <dbReference type="EMBL" id="KAA3467278.1"/>
    </source>
</evidence>
<organism evidence="2 3">
    <name type="scientific">Gossypium australe</name>
    <dbReference type="NCBI Taxonomy" id="47621"/>
    <lineage>
        <taxon>Eukaryota</taxon>
        <taxon>Viridiplantae</taxon>
        <taxon>Streptophyta</taxon>
        <taxon>Embryophyta</taxon>
        <taxon>Tracheophyta</taxon>
        <taxon>Spermatophyta</taxon>
        <taxon>Magnoliopsida</taxon>
        <taxon>eudicotyledons</taxon>
        <taxon>Gunneridae</taxon>
        <taxon>Pentapetalae</taxon>
        <taxon>rosids</taxon>
        <taxon>malvids</taxon>
        <taxon>Malvales</taxon>
        <taxon>Malvaceae</taxon>
        <taxon>Malvoideae</taxon>
        <taxon>Gossypium</taxon>
    </lineage>
</organism>
<feature type="domain" description="Terpene synthase N-terminal" evidence="1">
    <location>
        <begin position="2"/>
        <end position="77"/>
    </location>
</feature>
<comment type="caution">
    <text evidence="2">The sequence shown here is derived from an EMBL/GenBank/DDBJ whole genome shotgun (WGS) entry which is preliminary data.</text>
</comment>
<accession>A0A5B6VDN6</accession>